<comment type="caution">
    <text evidence="8">The sequence shown here is derived from an EMBL/GenBank/DDBJ whole genome shotgun (WGS) entry which is preliminary data.</text>
</comment>
<evidence type="ECO:0000313" key="8">
    <source>
        <dbReference type="EMBL" id="VBB18507.1"/>
    </source>
</evidence>
<dbReference type="InterPro" id="IPR016189">
    <property type="entry name" value="Transl_init_fac_IF2/IF5_N"/>
</dbReference>
<gene>
    <name evidence="8" type="ORF">YASMINEVIRUS_970</name>
</gene>
<dbReference type="GO" id="GO:0005525">
    <property type="term" value="F:GTP binding"/>
    <property type="evidence" value="ECO:0007669"/>
    <property type="project" value="UniProtKB-KW"/>
</dbReference>
<evidence type="ECO:0000259" key="7">
    <source>
        <dbReference type="SMART" id="SM00653"/>
    </source>
</evidence>
<dbReference type="SMART" id="SM00653">
    <property type="entry name" value="eIF2B_5"/>
    <property type="match status" value="1"/>
</dbReference>
<dbReference type="EMBL" id="UPSH01000001">
    <property type="protein sequence ID" value="VBB18507.1"/>
    <property type="molecule type" value="Genomic_DNA"/>
</dbReference>
<evidence type="ECO:0000256" key="6">
    <source>
        <dbReference type="SAM" id="MobiDB-lite"/>
    </source>
</evidence>
<keyword evidence="5" id="KW-0342">GTP-binding</keyword>
<dbReference type="InterPro" id="IPR016190">
    <property type="entry name" value="Transl_init_fac_IF2/IF5_Zn-bd"/>
</dbReference>
<dbReference type="InterPro" id="IPR002735">
    <property type="entry name" value="Transl_init_fac_IF2/IF5_dom"/>
</dbReference>
<keyword evidence="3" id="KW-0547">Nucleotide-binding</keyword>
<name>A0A5K0U981_9VIRU</name>
<dbReference type="SUPFAM" id="SSF100966">
    <property type="entry name" value="Translation initiation factor 2 beta, aIF2beta, N-terminal domain"/>
    <property type="match status" value="1"/>
</dbReference>
<dbReference type="PANTHER" id="PTHR23001:SF7">
    <property type="entry name" value="EUKARYOTIC TRANSLATION INITIATION FACTOR 5"/>
    <property type="match status" value="1"/>
</dbReference>
<evidence type="ECO:0000256" key="4">
    <source>
        <dbReference type="ARBA" id="ARBA00022917"/>
    </source>
</evidence>
<keyword evidence="4" id="KW-0648">Protein biosynthesis</keyword>
<organism evidence="8 9">
    <name type="scientific">Yasminevirus sp. GU-2018</name>
    <dbReference type="NCBI Taxonomy" id="2420051"/>
    <lineage>
        <taxon>Viruses</taxon>
        <taxon>Varidnaviria</taxon>
        <taxon>Bamfordvirae</taxon>
        <taxon>Nucleocytoviricota</taxon>
        <taxon>Megaviricetes</taxon>
        <taxon>Imitervirales</taxon>
        <taxon>Mimiviridae</taxon>
        <taxon>Klosneuvirinae</taxon>
        <taxon>Yasminevirus</taxon>
        <taxon>Yasminevirus saudimassiliense</taxon>
    </lineage>
</organism>
<feature type="region of interest" description="Disordered" evidence="6">
    <location>
        <begin position="144"/>
        <end position="186"/>
    </location>
</feature>
<keyword evidence="2 8" id="KW-0396">Initiation factor</keyword>
<reference evidence="8 9" key="1">
    <citation type="submission" date="2018-10" db="EMBL/GenBank/DDBJ databases">
        <authorList>
            <consortium name="IHU Genomes"/>
        </authorList>
    </citation>
    <scope>NUCLEOTIDE SEQUENCE [LARGE SCALE GENOMIC DNA]</scope>
    <source>
        <strain evidence="8 9">A1</strain>
    </source>
</reference>
<dbReference type="PANTHER" id="PTHR23001">
    <property type="entry name" value="EUKARYOTIC TRANSLATION INITIATION FACTOR"/>
    <property type="match status" value="1"/>
</dbReference>
<dbReference type="Proteomes" id="UP000594342">
    <property type="component" value="Unassembled WGS sequence"/>
</dbReference>
<dbReference type="GO" id="GO:0005092">
    <property type="term" value="F:GDP-dissociation inhibitor activity"/>
    <property type="evidence" value="ECO:0007669"/>
    <property type="project" value="TreeGrafter"/>
</dbReference>
<evidence type="ECO:0000256" key="1">
    <source>
        <dbReference type="ARBA" id="ARBA00010397"/>
    </source>
</evidence>
<feature type="domain" description="Translation initiation factor IF2/IF5" evidence="7">
    <location>
        <begin position="14"/>
        <end position="122"/>
    </location>
</feature>
<dbReference type="Gene3D" id="3.30.30.170">
    <property type="match status" value="1"/>
</dbReference>
<dbReference type="Pfam" id="PF01873">
    <property type="entry name" value="eIF-5_eIF-2B"/>
    <property type="match status" value="1"/>
</dbReference>
<sequence>MEPIRGKTEIFDPSYRYKMEKLAFQKERTKTCITNLQKIAVDLKIPTHDLIVTYLKKRLSIAIVEKEGKVIITNDVDTKTIQSALYEFIEYFVLCKRCRFPELNYEIEKKKLQVNCRSCGTLGSIDENQYTEKVVRAFEAKIATSSKSKKGKKNDSSLEITPKNPVDFGKEDDRDATKKIDADFEE</sequence>
<dbReference type="Gene3D" id="2.20.25.350">
    <property type="match status" value="1"/>
</dbReference>
<comment type="similarity">
    <text evidence="1">Belongs to the eIF-2-beta/eIF-5 family.</text>
</comment>
<keyword evidence="9" id="KW-1185">Reference proteome</keyword>
<feature type="compositionally biased region" description="Basic and acidic residues" evidence="6">
    <location>
        <begin position="168"/>
        <end position="186"/>
    </location>
</feature>
<dbReference type="SUPFAM" id="SSF75689">
    <property type="entry name" value="Zinc-binding domain of translation initiation factor 2 beta"/>
    <property type="match status" value="1"/>
</dbReference>
<evidence type="ECO:0000256" key="3">
    <source>
        <dbReference type="ARBA" id="ARBA00022741"/>
    </source>
</evidence>
<evidence type="ECO:0000313" key="9">
    <source>
        <dbReference type="Proteomes" id="UP000594342"/>
    </source>
</evidence>
<accession>A0A5K0U981</accession>
<proteinExistence type="inferred from homology"/>
<dbReference type="InterPro" id="IPR045196">
    <property type="entry name" value="IF2/IF5"/>
</dbReference>
<protein>
    <submittedName>
        <fullName evidence="8">Eukaryotic translation initiation factor 5, putative (Macronuclear)</fullName>
    </submittedName>
</protein>
<evidence type="ECO:0000256" key="2">
    <source>
        <dbReference type="ARBA" id="ARBA00022540"/>
    </source>
</evidence>
<evidence type="ECO:0000256" key="5">
    <source>
        <dbReference type="ARBA" id="ARBA00023134"/>
    </source>
</evidence>